<evidence type="ECO:0000313" key="3">
    <source>
        <dbReference type="Proteomes" id="UP000429555"/>
    </source>
</evidence>
<dbReference type="EMBL" id="WKJZ01000001">
    <property type="protein sequence ID" value="MVW75366.1"/>
    <property type="molecule type" value="Genomic_DNA"/>
</dbReference>
<name>A0A6I4KXY4_9PSED</name>
<organism evidence="2 3">
    <name type="scientific">Pseudomonas xionganensis</name>
    <dbReference type="NCBI Taxonomy" id="2654845"/>
    <lineage>
        <taxon>Bacteria</taxon>
        <taxon>Pseudomonadati</taxon>
        <taxon>Pseudomonadota</taxon>
        <taxon>Gammaproteobacteria</taxon>
        <taxon>Pseudomonadales</taxon>
        <taxon>Pseudomonadaceae</taxon>
        <taxon>Pseudomonas</taxon>
    </lineage>
</organism>
<evidence type="ECO:0000259" key="1">
    <source>
        <dbReference type="Pfam" id="PF20613"/>
    </source>
</evidence>
<sequence length="263" mass="29160">MSQEKNPLAEPEVGMYLGGDAVEDRDVRGKNPLFYGIVKFSGGRKYHAYVKLLPPKQMYAEMFSAALGRHFGLPVPYTSVVAARGADVGMAAPIAPCLASVDTGAHPISRMVRLDEVNDLLNKWSHRRTAIVFDELIANSDRNMRNMLLGGDGKLWLIDHEEALGDPLSVPHRTICNHLLERLLTDVQKFERRRSGQLLAEQAEAIGDCDFRAHALKSLPGNCQVDQKHVNEVVEFLQARIHHMPGLIAKSVDPNQSHLDLGT</sequence>
<reference evidence="2 3" key="1">
    <citation type="submission" date="2019-11" db="EMBL/GenBank/DDBJ databases">
        <title>Pseudomonas flavidum sp. nov., isolated from Baiyang Lake.</title>
        <authorList>
            <person name="Zhao Y."/>
        </authorList>
    </citation>
    <scope>NUCLEOTIDE SEQUENCE [LARGE SCALE GENOMIC DNA]</scope>
    <source>
        <strain evidence="3">R-22-3 w-18</strain>
    </source>
</reference>
<comment type="caution">
    <text evidence="2">The sequence shown here is derived from an EMBL/GenBank/DDBJ whole genome shotgun (WGS) entry which is preliminary data.</text>
</comment>
<protein>
    <recommendedName>
        <fullName evidence="1">HipA-like kinase domain-containing protein</fullName>
    </recommendedName>
</protein>
<accession>A0A6I4KXY4</accession>
<evidence type="ECO:0000313" key="2">
    <source>
        <dbReference type="EMBL" id="MVW75366.1"/>
    </source>
</evidence>
<dbReference type="Proteomes" id="UP000429555">
    <property type="component" value="Unassembled WGS sequence"/>
</dbReference>
<dbReference type="Pfam" id="PF20613">
    <property type="entry name" value="HipA_2"/>
    <property type="match status" value="1"/>
</dbReference>
<dbReference type="AlphaFoldDB" id="A0A6I4KXY4"/>
<keyword evidence="3" id="KW-1185">Reference proteome</keyword>
<dbReference type="RefSeq" id="WP_160344458.1">
    <property type="nucleotide sequence ID" value="NZ_WKJZ01000001.1"/>
</dbReference>
<feature type="domain" description="HipA-like kinase" evidence="1">
    <location>
        <begin position="43"/>
        <end position="182"/>
    </location>
</feature>
<proteinExistence type="predicted"/>
<dbReference type="InterPro" id="IPR046748">
    <property type="entry name" value="HipA_2"/>
</dbReference>
<gene>
    <name evidence="2" type="ORF">GJV18_08560</name>
</gene>